<dbReference type="RefSeq" id="WP_169155995.1">
    <property type="nucleotide sequence ID" value="NZ_CAWPJE010000101.1"/>
</dbReference>
<accession>A0ABX1PBC0</accession>
<feature type="chain" id="PRO_5045500411" evidence="1">
    <location>
        <begin position="30"/>
        <end position="244"/>
    </location>
</feature>
<reference evidence="2 3" key="1">
    <citation type="submission" date="2018-06" db="EMBL/GenBank/DDBJ databases">
        <title>Comparative genomics of Brasilonema spp. strains.</title>
        <authorList>
            <person name="Alvarenga D.O."/>
            <person name="Fiore M.F."/>
            <person name="Varani A.M."/>
        </authorList>
    </citation>
    <scope>NUCLEOTIDE SEQUENCE [LARGE SCALE GENOMIC DNA]</scope>
    <source>
        <strain evidence="2 3">SPC951</strain>
    </source>
</reference>
<keyword evidence="1" id="KW-0732">Signal</keyword>
<dbReference type="NCBIfam" id="TIGR02595">
    <property type="entry name" value="PEP_CTERM"/>
    <property type="match status" value="1"/>
</dbReference>
<dbReference type="Proteomes" id="UP000718564">
    <property type="component" value="Unassembled WGS sequence"/>
</dbReference>
<comment type="caution">
    <text evidence="2">The sequence shown here is derived from an EMBL/GenBank/DDBJ whole genome shotgun (WGS) entry which is preliminary data.</text>
</comment>
<organism evidence="2 3">
    <name type="scientific">Brasilonema bromeliae SPC951</name>
    <dbReference type="NCBI Taxonomy" id="385972"/>
    <lineage>
        <taxon>Bacteria</taxon>
        <taxon>Bacillati</taxon>
        <taxon>Cyanobacteriota</taxon>
        <taxon>Cyanophyceae</taxon>
        <taxon>Nostocales</taxon>
        <taxon>Scytonemataceae</taxon>
        <taxon>Brasilonema</taxon>
        <taxon>Bromeliae group (in: Brasilonema)</taxon>
    </lineage>
</organism>
<dbReference type="InterPro" id="IPR013424">
    <property type="entry name" value="Ice-binding_C"/>
</dbReference>
<evidence type="ECO:0000313" key="2">
    <source>
        <dbReference type="EMBL" id="NMG20732.1"/>
    </source>
</evidence>
<proteinExistence type="predicted"/>
<gene>
    <name evidence="2" type="ORF">DP116_15180</name>
</gene>
<sequence>MSVALISNLLRLSLATGVITLASVSSAIAGTLNVDFTKLEGLTGGNPGLTGVYRADLSNLGFDINSIAIADSNSAQGGQPGKFSGFDLDAIKISNVLVNNATDAKNLPGLDVFDFTPSGTLFTPGIQRSSAEPTGLFGTTGGNIDNSVATLQNFDANASADANAFGLVSLGDGGKVVFNLKNPISNTTPLYLYIGEAGDNGEVASGQITVSDKPLQVPEPTTLAAISLLGIYFFANRRKKTKAA</sequence>
<name>A0ABX1PBC0_9CYAN</name>
<feature type="signal peptide" evidence="1">
    <location>
        <begin position="1"/>
        <end position="29"/>
    </location>
</feature>
<protein>
    <submittedName>
        <fullName evidence="2">PEP-CTERM sorting domain-containing protein</fullName>
    </submittedName>
</protein>
<dbReference type="EMBL" id="QMEB01000111">
    <property type="protein sequence ID" value="NMG20732.1"/>
    <property type="molecule type" value="Genomic_DNA"/>
</dbReference>
<evidence type="ECO:0000313" key="3">
    <source>
        <dbReference type="Proteomes" id="UP000718564"/>
    </source>
</evidence>
<keyword evidence="3" id="KW-1185">Reference proteome</keyword>
<evidence type="ECO:0000256" key="1">
    <source>
        <dbReference type="SAM" id="SignalP"/>
    </source>
</evidence>